<protein>
    <submittedName>
        <fullName evidence="1">Uncharacterized protein</fullName>
    </submittedName>
</protein>
<reference evidence="1 2" key="1">
    <citation type="submission" date="2021-06" db="EMBL/GenBank/DDBJ databases">
        <title>Caerostris darwini draft genome.</title>
        <authorList>
            <person name="Kono N."/>
            <person name="Arakawa K."/>
        </authorList>
    </citation>
    <scope>NUCLEOTIDE SEQUENCE [LARGE SCALE GENOMIC DNA]</scope>
</reference>
<dbReference type="AlphaFoldDB" id="A0AAV4PMG2"/>
<name>A0AAV4PMG2_9ARAC</name>
<sequence length="73" mass="8610">MTGIRGFQMPGWFLTLVRERGAINYSLPIKGTRLQYYVPGEHFQAYMKRKEGGEVWQLKLVQTVQEQNVKFFL</sequence>
<proteinExistence type="predicted"/>
<dbReference type="Proteomes" id="UP001054837">
    <property type="component" value="Unassembled WGS sequence"/>
</dbReference>
<keyword evidence="2" id="KW-1185">Reference proteome</keyword>
<accession>A0AAV4PMG2</accession>
<gene>
    <name evidence="1" type="ORF">CDAR_216571</name>
</gene>
<evidence type="ECO:0000313" key="1">
    <source>
        <dbReference type="EMBL" id="GIX96387.1"/>
    </source>
</evidence>
<comment type="caution">
    <text evidence="1">The sequence shown here is derived from an EMBL/GenBank/DDBJ whole genome shotgun (WGS) entry which is preliminary data.</text>
</comment>
<organism evidence="1 2">
    <name type="scientific">Caerostris darwini</name>
    <dbReference type="NCBI Taxonomy" id="1538125"/>
    <lineage>
        <taxon>Eukaryota</taxon>
        <taxon>Metazoa</taxon>
        <taxon>Ecdysozoa</taxon>
        <taxon>Arthropoda</taxon>
        <taxon>Chelicerata</taxon>
        <taxon>Arachnida</taxon>
        <taxon>Araneae</taxon>
        <taxon>Araneomorphae</taxon>
        <taxon>Entelegynae</taxon>
        <taxon>Araneoidea</taxon>
        <taxon>Araneidae</taxon>
        <taxon>Caerostris</taxon>
    </lineage>
</organism>
<dbReference type="EMBL" id="BPLQ01002904">
    <property type="protein sequence ID" value="GIX96387.1"/>
    <property type="molecule type" value="Genomic_DNA"/>
</dbReference>
<evidence type="ECO:0000313" key="2">
    <source>
        <dbReference type="Proteomes" id="UP001054837"/>
    </source>
</evidence>